<evidence type="ECO:0000313" key="11">
    <source>
        <dbReference type="Proteomes" id="UP001149090"/>
    </source>
</evidence>
<evidence type="ECO:0000256" key="1">
    <source>
        <dbReference type="ARBA" id="ARBA00008675"/>
    </source>
</evidence>
<dbReference type="InterPro" id="IPR019489">
    <property type="entry name" value="Clp_ATPase_C"/>
</dbReference>
<dbReference type="Gene3D" id="3.40.50.300">
    <property type="entry name" value="P-loop containing nucleotide triphosphate hydrolases"/>
    <property type="match status" value="3"/>
</dbReference>
<dbReference type="CDD" id="cd19499">
    <property type="entry name" value="RecA-like_ClpB_Hsp104-like"/>
    <property type="match status" value="1"/>
</dbReference>
<evidence type="ECO:0000259" key="8">
    <source>
        <dbReference type="SMART" id="SM00382"/>
    </source>
</evidence>
<keyword evidence="11" id="KW-1185">Reference proteome</keyword>
<keyword evidence="4 6" id="KW-0067">ATP-binding</keyword>
<dbReference type="Pfam" id="PF07724">
    <property type="entry name" value="AAA_2"/>
    <property type="match status" value="1"/>
</dbReference>
<feature type="domain" description="AAA+ ATPase" evidence="8">
    <location>
        <begin position="122"/>
        <end position="265"/>
    </location>
</feature>
<proteinExistence type="inferred from homology"/>
<dbReference type="Pfam" id="PF00004">
    <property type="entry name" value="AAA"/>
    <property type="match status" value="1"/>
</dbReference>
<dbReference type="InterPro" id="IPR027417">
    <property type="entry name" value="P-loop_NTPase"/>
</dbReference>
<dbReference type="PROSITE" id="PS00870">
    <property type="entry name" value="CLPAB_1"/>
    <property type="match status" value="1"/>
</dbReference>
<keyword evidence="3 6" id="KW-0547">Nucleotide-binding</keyword>
<evidence type="ECO:0000256" key="5">
    <source>
        <dbReference type="ARBA" id="ARBA00023186"/>
    </source>
</evidence>
<dbReference type="SUPFAM" id="SSF52540">
    <property type="entry name" value="P-loop containing nucleoside triphosphate hydrolases"/>
    <property type="match status" value="2"/>
</dbReference>
<protein>
    <submittedName>
        <fullName evidence="10">Heat shock protein 78</fullName>
    </submittedName>
</protein>
<gene>
    <name evidence="10" type="ORF">M0811_08299</name>
</gene>
<dbReference type="InterPro" id="IPR028299">
    <property type="entry name" value="ClpA/B_CS2"/>
</dbReference>
<keyword evidence="7" id="KW-0175">Coiled coil</keyword>
<dbReference type="SMART" id="SM00382">
    <property type="entry name" value="AAA"/>
    <property type="match status" value="2"/>
</dbReference>
<name>A0A9Q0LJN9_ANAIG</name>
<dbReference type="InterPro" id="IPR003959">
    <property type="entry name" value="ATPase_AAA_core"/>
</dbReference>
<feature type="coiled-coil region" evidence="7">
    <location>
        <begin position="335"/>
        <end position="415"/>
    </location>
</feature>
<evidence type="ECO:0000256" key="7">
    <source>
        <dbReference type="SAM" id="Coils"/>
    </source>
</evidence>
<dbReference type="InterPro" id="IPR001270">
    <property type="entry name" value="ClpA/B"/>
</dbReference>
<dbReference type="Proteomes" id="UP001149090">
    <property type="component" value="Unassembled WGS sequence"/>
</dbReference>
<dbReference type="Pfam" id="PF17871">
    <property type="entry name" value="AAA_lid_9"/>
    <property type="match status" value="1"/>
</dbReference>
<dbReference type="PANTHER" id="PTHR11638">
    <property type="entry name" value="ATP-DEPENDENT CLP PROTEASE"/>
    <property type="match status" value="1"/>
</dbReference>
<feature type="domain" description="AAA+ ATPase" evidence="8">
    <location>
        <begin position="523"/>
        <end position="693"/>
    </location>
</feature>
<dbReference type="PROSITE" id="PS00871">
    <property type="entry name" value="CLPAB_2"/>
    <property type="match status" value="1"/>
</dbReference>
<dbReference type="InterPro" id="IPR018368">
    <property type="entry name" value="ClpA/B_CS1"/>
</dbReference>
<keyword evidence="5 6" id="KW-0143">Chaperone</keyword>
<keyword evidence="2" id="KW-0677">Repeat</keyword>
<dbReference type="AlphaFoldDB" id="A0A9Q0LJN9"/>
<dbReference type="OMA" id="VSKMMQG"/>
<comment type="caution">
    <text evidence="10">The sequence shown here is derived from an EMBL/GenBank/DDBJ whole genome shotgun (WGS) entry which is preliminary data.</text>
</comment>
<accession>A0A9Q0LJN9</accession>
<dbReference type="PANTHER" id="PTHR11638:SF176">
    <property type="entry name" value="HEAT SHOCK PROTEIN 78, MITOCHONDRIAL"/>
    <property type="match status" value="1"/>
</dbReference>
<dbReference type="GO" id="GO:0016887">
    <property type="term" value="F:ATP hydrolysis activity"/>
    <property type="evidence" value="ECO:0007669"/>
    <property type="project" value="InterPro"/>
</dbReference>
<evidence type="ECO:0000313" key="10">
    <source>
        <dbReference type="EMBL" id="KAJ5073735.1"/>
    </source>
</evidence>
<dbReference type="Pfam" id="PF10431">
    <property type="entry name" value="ClpB_D2-small"/>
    <property type="match status" value="1"/>
</dbReference>
<evidence type="ECO:0000256" key="3">
    <source>
        <dbReference type="ARBA" id="ARBA00022741"/>
    </source>
</evidence>
<dbReference type="InterPro" id="IPR050130">
    <property type="entry name" value="ClpA_ClpB"/>
</dbReference>
<evidence type="ECO:0000256" key="6">
    <source>
        <dbReference type="RuleBase" id="RU004432"/>
    </source>
</evidence>
<dbReference type="FunFam" id="3.40.50.300:FF:000010">
    <property type="entry name" value="Chaperone clpB 1, putative"/>
    <property type="match status" value="1"/>
</dbReference>
<keyword evidence="10" id="KW-0346">Stress response</keyword>
<dbReference type="CDD" id="cd00009">
    <property type="entry name" value="AAA"/>
    <property type="match status" value="1"/>
</dbReference>
<dbReference type="GO" id="GO:0034605">
    <property type="term" value="P:cellular response to heat"/>
    <property type="evidence" value="ECO:0007669"/>
    <property type="project" value="TreeGrafter"/>
</dbReference>
<dbReference type="InterPro" id="IPR003593">
    <property type="entry name" value="AAA+_ATPase"/>
</dbReference>
<dbReference type="EMBL" id="JAPDFW010000072">
    <property type="protein sequence ID" value="KAJ5073735.1"/>
    <property type="molecule type" value="Genomic_DNA"/>
</dbReference>
<evidence type="ECO:0000256" key="2">
    <source>
        <dbReference type="ARBA" id="ARBA00022737"/>
    </source>
</evidence>
<organism evidence="10 11">
    <name type="scientific">Anaeramoeba ignava</name>
    <name type="common">Anaerobic marine amoeba</name>
    <dbReference type="NCBI Taxonomy" id="1746090"/>
    <lineage>
        <taxon>Eukaryota</taxon>
        <taxon>Metamonada</taxon>
        <taxon>Anaeramoebidae</taxon>
        <taxon>Anaeramoeba</taxon>
    </lineage>
</organism>
<evidence type="ECO:0000256" key="4">
    <source>
        <dbReference type="ARBA" id="ARBA00022840"/>
    </source>
</evidence>
<comment type="similarity">
    <text evidence="1 6">Belongs to the ClpA/ClpB family.</text>
</comment>
<dbReference type="Gene3D" id="1.10.8.60">
    <property type="match status" value="1"/>
</dbReference>
<evidence type="ECO:0000259" key="9">
    <source>
        <dbReference type="SMART" id="SM01086"/>
    </source>
</evidence>
<dbReference type="OrthoDB" id="9156702at2759"/>
<dbReference type="PRINTS" id="PR00300">
    <property type="entry name" value="CLPPROTEASEA"/>
</dbReference>
<dbReference type="FunFam" id="3.40.50.300:FF:000025">
    <property type="entry name" value="ATP-dependent Clp protease subunit"/>
    <property type="match status" value="1"/>
</dbReference>
<dbReference type="SMART" id="SM01086">
    <property type="entry name" value="ClpB_D2-small"/>
    <property type="match status" value="1"/>
</dbReference>
<feature type="domain" description="Clp ATPase C-terminal" evidence="9">
    <location>
        <begin position="692"/>
        <end position="783"/>
    </location>
</feature>
<dbReference type="GO" id="GO:0005737">
    <property type="term" value="C:cytoplasm"/>
    <property type="evidence" value="ECO:0007669"/>
    <property type="project" value="TreeGrafter"/>
</dbReference>
<dbReference type="GO" id="GO:0005524">
    <property type="term" value="F:ATP binding"/>
    <property type="evidence" value="ECO:0007669"/>
    <property type="project" value="UniProtKB-KW"/>
</dbReference>
<reference evidence="10" key="1">
    <citation type="submission" date="2022-10" db="EMBL/GenBank/DDBJ databases">
        <title>Novel sulphate-reducing endosymbionts in the free-living metamonad Anaeramoeba.</title>
        <authorList>
            <person name="Jerlstrom-Hultqvist J."/>
            <person name="Cepicka I."/>
            <person name="Gallot-Lavallee L."/>
            <person name="Salas-Leiva D."/>
            <person name="Curtis B.A."/>
            <person name="Zahonova K."/>
            <person name="Pipaliya S."/>
            <person name="Dacks J."/>
            <person name="Roger A.J."/>
        </authorList>
    </citation>
    <scope>NUCLEOTIDE SEQUENCE</scope>
    <source>
        <strain evidence="10">BMAN</strain>
    </source>
</reference>
<sequence>MLSQIIVKKHSIQQLKLILPKFSNQFTNYFFQQSITNSKSDLKTNLKITKYVQENLFLTKPKNLNVRYFSSMQTPPKEQNEEEALKKYTKDLTELAKKGKLDPVVGRDEEIRRTTQILSRRTKNNPILIGEPGVGKTAIVEGLAQRIVAGEVPSSLLNKKVLLLDLGLLVAGAKYRGEFEERLKTLLKAIEKHQDLIIFIDEIHNLVGAGKAEGSMDASNLVKPQLSRGELHCIGATTLDEFRIHIEKDAALARRFQPLYVKEPTVEETVSILRGLKEKYEVHHGVRILDSAIIAAATKAKKHITQRHLPDSAIDLIDESAARLSLQQQSKPENLENLERLITRLKIEFESLKNEHDPISLDRRKQIQQELEQNKKEFDKLNQDFLKEKEELSKINSIKKQLEQLRIELEIAIRKGDHSNAARIKHGSIPQLEKQIPKESIQNEDSYHSNKLLRDFVTDQDICHVVSRITGIPLENLVAGEKERLLKMEHMLQKRVKGQDHAIKIVSQAVRLNRAGLHPHKGPIGCFMFVGPSGVGKTELAKALAEFLFDDENAMIRIDMSEFMERFSVSRLIGAPPGYVGYEEGGKLTEAVRRRPFSVVLLDEFEKAHPEVSNLLLQVLGEGHLTDSHGRKVDFKSTIIVLTSNIGSNIIGSLDENKSISSVKDDIISAMKRHFAPEFMNRLDDIIFFERLSLETMKKILDLEISSINKIFEERNIQIALDENSQNWLIKKGFDPVYGARALKRVVRSELLNKLATFIIDGKISPNTNVQISKNPSKEELSIDLIKKEKEKEKEKEKK</sequence>
<dbReference type="FunFam" id="3.40.50.300:FF:000120">
    <property type="entry name" value="ATP-dependent chaperone ClpB"/>
    <property type="match status" value="1"/>
</dbReference>
<dbReference type="InterPro" id="IPR041546">
    <property type="entry name" value="ClpA/ClpB_AAA_lid"/>
</dbReference>